<keyword evidence="2" id="KW-1185">Reference proteome</keyword>
<dbReference type="EMBL" id="CP036261">
    <property type="protein sequence ID" value="QDS90122.1"/>
    <property type="molecule type" value="Genomic_DNA"/>
</dbReference>
<evidence type="ECO:0000313" key="2">
    <source>
        <dbReference type="Proteomes" id="UP000319557"/>
    </source>
</evidence>
<dbReference type="KEGG" id="ruv:EC9_43260"/>
<evidence type="ECO:0000313" key="1">
    <source>
        <dbReference type="EMBL" id="QDS90122.1"/>
    </source>
</evidence>
<sequence>MKGLKPQSRRSHKACGASRSATILEPAKLRARSSIFGDSRHCRRPLLASSELLVNVALQVIYAPG</sequence>
<name>A0A517M5G6_9BACT</name>
<dbReference type="AlphaFoldDB" id="A0A517M5G6"/>
<proteinExistence type="predicted"/>
<reference evidence="1 2" key="1">
    <citation type="submission" date="2019-02" db="EMBL/GenBank/DDBJ databases">
        <title>Deep-cultivation of Planctomycetes and their phenomic and genomic characterization uncovers novel biology.</title>
        <authorList>
            <person name="Wiegand S."/>
            <person name="Jogler M."/>
            <person name="Boedeker C."/>
            <person name="Pinto D."/>
            <person name="Vollmers J."/>
            <person name="Rivas-Marin E."/>
            <person name="Kohn T."/>
            <person name="Peeters S.H."/>
            <person name="Heuer A."/>
            <person name="Rast P."/>
            <person name="Oberbeckmann S."/>
            <person name="Bunk B."/>
            <person name="Jeske O."/>
            <person name="Meyerdierks A."/>
            <person name="Storesund J.E."/>
            <person name="Kallscheuer N."/>
            <person name="Luecker S."/>
            <person name="Lage O.M."/>
            <person name="Pohl T."/>
            <person name="Merkel B.J."/>
            <person name="Hornburger P."/>
            <person name="Mueller R.-W."/>
            <person name="Bruemmer F."/>
            <person name="Labrenz M."/>
            <person name="Spormann A.M."/>
            <person name="Op den Camp H."/>
            <person name="Overmann J."/>
            <person name="Amann R."/>
            <person name="Jetten M.S.M."/>
            <person name="Mascher T."/>
            <person name="Medema M.H."/>
            <person name="Devos D.P."/>
            <person name="Kaster A.-K."/>
            <person name="Ovreas L."/>
            <person name="Rohde M."/>
            <person name="Galperin M.Y."/>
            <person name="Jogler C."/>
        </authorList>
    </citation>
    <scope>NUCLEOTIDE SEQUENCE [LARGE SCALE GENOMIC DNA]</scope>
    <source>
        <strain evidence="1 2">EC9</strain>
    </source>
</reference>
<protein>
    <submittedName>
        <fullName evidence="1">Uncharacterized protein</fullName>
    </submittedName>
</protein>
<organism evidence="1 2">
    <name type="scientific">Rosistilla ulvae</name>
    <dbReference type="NCBI Taxonomy" id="1930277"/>
    <lineage>
        <taxon>Bacteria</taxon>
        <taxon>Pseudomonadati</taxon>
        <taxon>Planctomycetota</taxon>
        <taxon>Planctomycetia</taxon>
        <taxon>Pirellulales</taxon>
        <taxon>Pirellulaceae</taxon>
        <taxon>Rosistilla</taxon>
    </lineage>
</organism>
<accession>A0A517M5G6</accession>
<gene>
    <name evidence="1" type="ORF">EC9_43260</name>
</gene>
<dbReference type="Proteomes" id="UP000319557">
    <property type="component" value="Chromosome"/>
</dbReference>